<proteinExistence type="predicted"/>
<accession>A0A2D3URJ1</accession>
<dbReference type="AlphaFoldDB" id="A0A2D3URJ1"/>
<evidence type="ECO:0000313" key="3">
    <source>
        <dbReference type="Proteomes" id="UP000225277"/>
    </source>
</evidence>
<feature type="region of interest" description="Disordered" evidence="1">
    <location>
        <begin position="1"/>
        <end position="125"/>
    </location>
</feature>
<dbReference type="RefSeq" id="XP_023625521.1">
    <property type="nucleotide sequence ID" value="XM_023769753.1"/>
</dbReference>
<evidence type="ECO:0000313" key="2">
    <source>
        <dbReference type="EMBL" id="CZT18631.1"/>
    </source>
</evidence>
<dbReference type="EMBL" id="FJUY01000006">
    <property type="protein sequence ID" value="CZT18631.1"/>
    <property type="molecule type" value="Genomic_DNA"/>
</dbReference>
<feature type="compositionally biased region" description="Basic residues" evidence="1">
    <location>
        <begin position="39"/>
        <end position="53"/>
    </location>
</feature>
<protein>
    <submittedName>
        <fullName evidence="2">Uncharacterized protein</fullName>
    </submittedName>
</protein>
<dbReference type="OrthoDB" id="3438983at2759"/>
<feature type="compositionally biased region" description="Low complexity" evidence="1">
    <location>
        <begin position="24"/>
        <end position="38"/>
    </location>
</feature>
<reference evidence="2 3" key="1">
    <citation type="submission" date="2016-03" db="EMBL/GenBank/DDBJ databases">
        <authorList>
            <person name="Ploux O."/>
        </authorList>
    </citation>
    <scope>NUCLEOTIDE SEQUENCE [LARGE SCALE GENOMIC DNA]</scope>
    <source>
        <strain evidence="2 3">URUG2</strain>
    </source>
</reference>
<name>A0A2D3URJ1_9PEZI</name>
<evidence type="ECO:0000256" key="1">
    <source>
        <dbReference type="SAM" id="MobiDB-lite"/>
    </source>
</evidence>
<gene>
    <name evidence="2" type="ORF">RCC_04475</name>
</gene>
<feature type="compositionally biased region" description="Polar residues" evidence="1">
    <location>
        <begin position="76"/>
        <end position="86"/>
    </location>
</feature>
<dbReference type="Proteomes" id="UP000225277">
    <property type="component" value="Unassembled WGS sequence"/>
</dbReference>
<keyword evidence="3" id="KW-1185">Reference proteome</keyword>
<organism evidence="2 3">
    <name type="scientific">Ramularia collo-cygni</name>
    <dbReference type="NCBI Taxonomy" id="112498"/>
    <lineage>
        <taxon>Eukaryota</taxon>
        <taxon>Fungi</taxon>
        <taxon>Dikarya</taxon>
        <taxon>Ascomycota</taxon>
        <taxon>Pezizomycotina</taxon>
        <taxon>Dothideomycetes</taxon>
        <taxon>Dothideomycetidae</taxon>
        <taxon>Mycosphaerellales</taxon>
        <taxon>Mycosphaerellaceae</taxon>
        <taxon>Ramularia</taxon>
    </lineage>
</organism>
<dbReference type="GeneID" id="35599649"/>
<sequence>MAPRTRSQTRRAGSMYSVLDVEGQSSADNSPQDSSSPTKRSKSASKTRKSSKRKAGDPTDDESDEPKLKRGRSSVEKGSSPKNQNGGPPEDEKELAPEDTSLCTMKATKDRNTFRGGNVISLPMHQPNMNPKLSASDKFLSRSYYGGVYSKSRMAVVLYRFVNRMMVLPMYSWDGDGITSQAKYTHVDYVEVWNETERRRYTKEGVHDVIGVTMTYKPLRKRGCLSLAGAFSVDYRENIDLVGDMPATERKKLCRLMERRMATVAKDDPNN</sequence>